<protein>
    <submittedName>
        <fullName evidence="1">Uncharacterized protein</fullName>
    </submittedName>
</protein>
<dbReference type="Proteomes" id="UP000247932">
    <property type="component" value="Unassembled WGS sequence"/>
</dbReference>
<reference evidence="1 2" key="1">
    <citation type="submission" date="2018-05" db="EMBL/GenBank/DDBJ databases">
        <title>Reference genomes for bee gut microbiota database.</title>
        <authorList>
            <person name="Ellegaard K.M."/>
        </authorList>
    </citation>
    <scope>NUCLEOTIDE SEQUENCE [LARGE SCALE GENOMIC DNA]</scope>
    <source>
        <strain evidence="1 2">ESL0182</strain>
    </source>
</reference>
<accession>A0A2V4DX80</accession>
<name>A0A2V4DX80_9GAMM</name>
<evidence type="ECO:0000313" key="1">
    <source>
        <dbReference type="EMBL" id="PXZ03141.1"/>
    </source>
</evidence>
<proteinExistence type="predicted"/>
<keyword evidence="2" id="KW-1185">Reference proteome</keyword>
<dbReference type="OrthoDB" id="7065323at2"/>
<gene>
    <name evidence="1" type="ORF">DKK70_16465</name>
</gene>
<comment type="caution">
    <text evidence="1">The sequence shown here is derived from an EMBL/GenBank/DDBJ whole genome shotgun (WGS) entry which is preliminary data.</text>
</comment>
<sequence>MAKTTYNNPYHPYPYEMRGQFAEKQEKDKTRFFEVDSYKYDKEKIKRLKENDLFESSYAAMCIEQLNRPITDSDNVFYLYKIATYYADPNQDDPELFNESSDCYETYYFQNIDELLEFANHKWGLVLSDFVASRETHFPLKNL</sequence>
<dbReference type="RefSeq" id="WP_110434947.1">
    <property type="nucleotide sequence ID" value="NZ_QGLR01000026.1"/>
</dbReference>
<dbReference type="AlphaFoldDB" id="A0A2V4DX80"/>
<organism evidence="1 2">
    <name type="scientific">Gilliamella apicola</name>
    <dbReference type="NCBI Taxonomy" id="1196095"/>
    <lineage>
        <taxon>Bacteria</taxon>
        <taxon>Pseudomonadati</taxon>
        <taxon>Pseudomonadota</taxon>
        <taxon>Gammaproteobacteria</taxon>
        <taxon>Orbales</taxon>
        <taxon>Orbaceae</taxon>
        <taxon>Gilliamella</taxon>
    </lineage>
</organism>
<dbReference type="EMBL" id="QGLR01000026">
    <property type="protein sequence ID" value="PXZ03141.1"/>
    <property type="molecule type" value="Genomic_DNA"/>
</dbReference>
<evidence type="ECO:0000313" key="2">
    <source>
        <dbReference type="Proteomes" id="UP000247932"/>
    </source>
</evidence>